<gene>
    <name evidence="2" type="ORF">RF11_05168</name>
</gene>
<dbReference type="EMBL" id="JWZT01001152">
    <property type="protein sequence ID" value="KII72655.1"/>
    <property type="molecule type" value="Genomic_DNA"/>
</dbReference>
<comment type="caution">
    <text evidence="2">The sequence shown here is derived from an EMBL/GenBank/DDBJ whole genome shotgun (WGS) entry which is preliminary data.</text>
</comment>
<reference evidence="2 3" key="1">
    <citation type="journal article" date="2014" name="Genome Biol. Evol.">
        <title>The genome of the myxosporean Thelohanellus kitauei shows adaptations to nutrient acquisition within its fish host.</title>
        <authorList>
            <person name="Yang Y."/>
            <person name="Xiong J."/>
            <person name="Zhou Z."/>
            <person name="Huo F."/>
            <person name="Miao W."/>
            <person name="Ran C."/>
            <person name="Liu Y."/>
            <person name="Zhang J."/>
            <person name="Feng J."/>
            <person name="Wang M."/>
            <person name="Wang M."/>
            <person name="Wang L."/>
            <person name="Yao B."/>
        </authorList>
    </citation>
    <scope>NUCLEOTIDE SEQUENCE [LARGE SCALE GENOMIC DNA]</scope>
    <source>
        <strain evidence="2">Wuqing</strain>
    </source>
</reference>
<dbReference type="AlphaFoldDB" id="A0A0C2N8M4"/>
<protein>
    <submittedName>
        <fullName evidence="2">Uncharacterized protein</fullName>
    </submittedName>
</protein>
<proteinExistence type="predicted"/>
<dbReference type="Proteomes" id="UP000031668">
    <property type="component" value="Unassembled WGS sequence"/>
</dbReference>
<name>A0A0C2N8M4_THEKT</name>
<feature type="compositionally biased region" description="Basic residues" evidence="1">
    <location>
        <begin position="68"/>
        <end position="102"/>
    </location>
</feature>
<organism evidence="2 3">
    <name type="scientific">Thelohanellus kitauei</name>
    <name type="common">Myxosporean</name>
    <dbReference type="NCBI Taxonomy" id="669202"/>
    <lineage>
        <taxon>Eukaryota</taxon>
        <taxon>Metazoa</taxon>
        <taxon>Cnidaria</taxon>
        <taxon>Myxozoa</taxon>
        <taxon>Myxosporea</taxon>
        <taxon>Bivalvulida</taxon>
        <taxon>Platysporina</taxon>
        <taxon>Myxobolidae</taxon>
        <taxon>Thelohanellus</taxon>
    </lineage>
</organism>
<evidence type="ECO:0000313" key="3">
    <source>
        <dbReference type="Proteomes" id="UP000031668"/>
    </source>
</evidence>
<feature type="compositionally biased region" description="Polar residues" evidence="1">
    <location>
        <begin position="103"/>
        <end position="113"/>
    </location>
</feature>
<evidence type="ECO:0000256" key="1">
    <source>
        <dbReference type="SAM" id="MobiDB-lite"/>
    </source>
</evidence>
<accession>A0A0C2N8M4</accession>
<evidence type="ECO:0000313" key="2">
    <source>
        <dbReference type="EMBL" id="KII72655.1"/>
    </source>
</evidence>
<sequence>MDIHPSSIAELINCIQVQFIEEGKLYSGTLMSLFTSVPRRNYFDCRPDNGPNIPTVHIKFPPEIDIKKKNKPNARKTKRGRKRFIPKRRRNGVTNKGKRTAKSTKVSRSGNNQPVELGQETLIREVQRQEKVLPTVYITNIEVDQCPRDEPMNM</sequence>
<keyword evidence="3" id="KW-1185">Reference proteome</keyword>
<feature type="region of interest" description="Disordered" evidence="1">
    <location>
        <begin position="68"/>
        <end position="113"/>
    </location>
</feature>